<keyword evidence="1" id="KW-0812">Transmembrane</keyword>
<reference evidence="4" key="1">
    <citation type="journal article" date="2019" name="Int. J. Syst. Evol. Microbiol.">
        <title>The Global Catalogue of Microorganisms (GCM) 10K type strain sequencing project: providing services to taxonomists for standard genome sequencing and annotation.</title>
        <authorList>
            <consortium name="The Broad Institute Genomics Platform"/>
            <consortium name="The Broad Institute Genome Sequencing Center for Infectious Disease"/>
            <person name="Wu L."/>
            <person name="Ma J."/>
        </authorList>
    </citation>
    <scope>NUCLEOTIDE SEQUENCE [LARGE SCALE GENOMIC DNA]</scope>
    <source>
        <strain evidence="4">CECT 8289</strain>
    </source>
</reference>
<evidence type="ECO:0000259" key="2">
    <source>
        <dbReference type="Pfam" id="PF07853"/>
    </source>
</evidence>
<accession>A0ABV8QND5</accession>
<feature type="transmembrane region" description="Helical" evidence="1">
    <location>
        <begin position="61"/>
        <end position="80"/>
    </location>
</feature>
<evidence type="ECO:0000313" key="3">
    <source>
        <dbReference type="EMBL" id="MFC4261639.1"/>
    </source>
</evidence>
<keyword evidence="1" id="KW-1133">Transmembrane helix</keyword>
<dbReference type="Proteomes" id="UP001595907">
    <property type="component" value="Unassembled WGS sequence"/>
</dbReference>
<feature type="domain" description="DUF1648" evidence="2">
    <location>
        <begin position="24"/>
        <end position="71"/>
    </location>
</feature>
<evidence type="ECO:0000313" key="4">
    <source>
        <dbReference type="Proteomes" id="UP001595907"/>
    </source>
</evidence>
<comment type="caution">
    <text evidence="3">The sequence shown here is derived from an EMBL/GenBank/DDBJ whole genome shotgun (WGS) entry which is preliminary data.</text>
</comment>
<dbReference type="InterPro" id="IPR012867">
    <property type="entry name" value="DUF1648"/>
</dbReference>
<protein>
    <submittedName>
        <fullName evidence="3">DUF1648 domain-containing protein</fullName>
    </submittedName>
</protein>
<keyword evidence="1" id="KW-0472">Membrane</keyword>
<organism evidence="3 4">
    <name type="scientific">Ferruginibacter yonginensis</name>
    <dbReference type="NCBI Taxonomy" id="1310416"/>
    <lineage>
        <taxon>Bacteria</taxon>
        <taxon>Pseudomonadati</taxon>
        <taxon>Bacteroidota</taxon>
        <taxon>Chitinophagia</taxon>
        <taxon>Chitinophagales</taxon>
        <taxon>Chitinophagaceae</taxon>
        <taxon>Ferruginibacter</taxon>
    </lineage>
</organism>
<feature type="transmembrane region" description="Helical" evidence="1">
    <location>
        <begin position="108"/>
        <end position="128"/>
    </location>
</feature>
<dbReference type="EMBL" id="JBHSCZ010000001">
    <property type="protein sequence ID" value="MFC4261639.1"/>
    <property type="molecule type" value="Genomic_DNA"/>
</dbReference>
<gene>
    <name evidence="3" type="ORF">ACFOWM_02005</name>
</gene>
<evidence type="ECO:0000256" key="1">
    <source>
        <dbReference type="SAM" id="Phobius"/>
    </source>
</evidence>
<proteinExistence type="predicted"/>
<name>A0ABV8QND5_9BACT</name>
<dbReference type="Pfam" id="PF07853">
    <property type="entry name" value="DUF1648"/>
    <property type="match status" value="1"/>
</dbReference>
<keyword evidence="4" id="KW-1185">Reference proteome</keyword>
<sequence>MVQRPIIKIINTKFDVAIIVTTYILLFILCVATVVIFYKAPDIIPTHFNIEGKIDSYGNKATLFILPLITLGVTLLLQWLCKYPHLFNYPQHINENNAATLYQQGIRLLRWVNVGIIVLMLFLQYEICNSIHATTSQLSTGVFIVLLLCTTLLPIIVAYIMSNKKLN</sequence>
<feature type="transmembrane region" description="Helical" evidence="1">
    <location>
        <begin position="16"/>
        <end position="40"/>
    </location>
</feature>
<dbReference type="RefSeq" id="WP_379706357.1">
    <property type="nucleotide sequence ID" value="NZ_JBHSCZ010000001.1"/>
</dbReference>
<feature type="transmembrane region" description="Helical" evidence="1">
    <location>
        <begin position="140"/>
        <end position="161"/>
    </location>
</feature>